<evidence type="ECO:0000313" key="1">
    <source>
        <dbReference type="EMBL" id="QDU47154.1"/>
    </source>
</evidence>
<dbReference type="Proteomes" id="UP000319383">
    <property type="component" value="Chromosome"/>
</dbReference>
<gene>
    <name evidence="1" type="primary">rfaP_2</name>
    <name evidence="1" type="ORF">Mal52_56820</name>
</gene>
<accession>A0A517ZXD3</accession>
<proteinExistence type="predicted"/>
<dbReference type="InterPro" id="IPR011009">
    <property type="entry name" value="Kinase-like_dom_sf"/>
</dbReference>
<keyword evidence="1" id="KW-0808">Transferase</keyword>
<keyword evidence="2" id="KW-1185">Reference proteome</keyword>
<reference evidence="1 2" key="1">
    <citation type="submission" date="2019-02" db="EMBL/GenBank/DDBJ databases">
        <title>Deep-cultivation of Planctomycetes and their phenomic and genomic characterization uncovers novel biology.</title>
        <authorList>
            <person name="Wiegand S."/>
            <person name="Jogler M."/>
            <person name="Boedeker C."/>
            <person name="Pinto D."/>
            <person name="Vollmers J."/>
            <person name="Rivas-Marin E."/>
            <person name="Kohn T."/>
            <person name="Peeters S.H."/>
            <person name="Heuer A."/>
            <person name="Rast P."/>
            <person name="Oberbeckmann S."/>
            <person name="Bunk B."/>
            <person name="Jeske O."/>
            <person name="Meyerdierks A."/>
            <person name="Storesund J.E."/>
            <person name="Kallscheuer N."/>
            <person name="Luecker S."/>
            <person name="Lage O.M."/>
            <person name="Pohl T."/>
            <person name="Merkel B.J."/>
            <person name="Hornburger P."/>
            <person name="Mueller R.-W."/>
            <person name="Bruemmer F."/>
            <person name="Labrenz M."/>
            <person name="Spormann A.M."/>
            <person name="Op den Camp H."/>
            <person name="Overmann J."/>
            <person name="Amann R."/>
            <person name="Jetten M.S.M."/>
            <person name="Mascher T."/>
            <person name="Medema M.H."/>
            <person name="Devos D.P."/>
            <person name="Kaster A.-K."/>
            <person name="Ovreas L."/>
            <person name="Rohde M."/>
            <person name="Galperin M.Y."/>
            <person name="Jogler C."/>
        </authorList>
    </citation>
    <scope>NUCLEOTIDE SEQUENCE [LARGE SCALE GENOMIC DNA]</scope>
    <source>
        <strain evidence="1 2">Mal52</strain>
    </source>
</reference>
<dbReference type="Pfam" id="PF06293">
    <property type="entry name" value="Kdo"/>
    <property type="match status" value="1"/>
</dbReference>
<dbReference type="EC" id="2.7.1.-" evidence="1"/>
<protein>
    <submittedName>
        <fullName evidence="1">Lipopolysaccharide core heptose(I) kinase RfaP</fullName>
        <ecNumber evidence="1">2.7.1.-</ecNumber>
    </submittedName>
</protein>
<sequence>MTSLAFEDWQSGKLRVNRDFAQILRSNQLDTFDALMNLTGGTIAKNLLAERTTTRITLQDGEHSRGFYIKRHLPSPLKEYFKPLLRLTWPILGARNEWDALLEFHTAKIPTMTPVALGEVGRYSFLVTEAIDGYTKLPEWLAQQPATADLTPVVDRVAEIARRMHVSGLHHQDFYLGHLLIRQGEDDFDVRVIDLGRARASAHLSQRWIIKDLAQLDYSARHMRIREQVRFLHGYFGGSRRLDPAEKRLVRRIRNKSRWIARHSQKNRL</sequence>
<evidence type="ECO:0000313" key="2">
    <source>
        <dbReference type="Proteomes" id="UP000319383"/>
    </source>
</evidence>
<dbReference type="EMBL" id="CP036276">
    <property type="protein sequence ID" value="QDU47154.1"/>
    <property type="molecule type" value="Genomic_DNA"/>
</dbReference>
<keyword evidence="1" id="KW-0418">Kinase</keyword>
<name>A0A517ZXD3_9PLAN</name>
<dbReference type="AlphaFoldDB" id="A0A517ZXD3"/>
<dbReference type="RefSeq" id="WP_197534491.1">
    <property type="nucleotide sequence ID" value="NZ_CP036276.1"/>
</dbReference>
<dbReference type="SUPFAM" id="SSF56112">
    <property type="entry name" value="Protein kinase-like (PK-like)"/>
    <property type="match status" value="1"/>
</dbReference>
<dbReference type="GO" id="GO:0016301">
    <property type="term" value="F:kinase activity"/>
    <property type="evidence" value="ECO:0007669"/>
    <property type="project" value="UniProtKB-KW"/>
</dbReference>
<dbReference type="KEGG" id="sdyn:Mal52_56820"/>
<organism evidence="1 2">
    <name type="scientific">Symmachiella dynata</name>
    <dbReference type="NCBI Taxonomy" id="2527995"/>
    <lineage>
        <taxon>Bacteria</taxon>
        <taxon>Pseudomonadati</taxon>
        <taxon>Planctomycetota</taxon>
        <taxon>Planctomycetia</taxon>
        <taxon>Planctomycetales</taxon>
        <taxon>Planctomycetaceae</taxon>
        <taxon>Symmachiella</taxon>
    </lineage>
</organism>